<comment type="caution">
    <text evidence="1">The sequence shown here is derived from an EMBL/GenBank/DDBJ whole genome shotgun (WGS) entry which is preliminary data.</text>
</comment>
<keyword evidence="2" id="KW-1185">Reference proteome</keyword>
<gene>
    <name evidence="1" type="ORF">BCF74_12064</name>
</gene>
<organism evidence="1 2">
    <name type="scientific">Knoellia remsis</name>
    <dbReference type="NCBI Taxonomy" id="407159"/>
    <lineage>
        <taxon>Bacteria</taxon>
        <taxon>Bacillati</taxon>
        <taxon>Actinomycetota</taxon>
        <taxon>Actinomycetes</taxon>
        <taxon>Micrococcales</taxon>
        <taxon>Intrasporangiaceae</taxon>
        <taxon>Knoellia</taxon>
    </lineage>
</organism>
<proteinExistence type="predicted"/>
<evidence type="ECO:0008006" key="3">
    <source>
        <dbReference type="Google" id="ProtNLM"/>
    </source>
</evidence>
<reference evidence="1 2" key="1">
    <citation type="submission" date="2018-03" db="EMBL/GenBank/DDBJ databases">
        <title>Genomic Encyclopedia of Archaeal and Bacterial Type Strains, Phase II (KMG-II): from individual species to whole genera.</title>
        <authorList>
            <person name="Goeker M."/>
        </authorList>
    </citation>
    <scope>NUCLEOTIDE SEQUENCE [LARGE SCALE GENOMIC DNA]</scope>
    <source>
        <strain evidence="1 2">ATCC BAA-1496</strain>
    </source>
</reference>
<evidence type="ECO:0000313" key="1">
    <source>
        <dbReference type="EMBL" id="PRY56114.1"/>
    </source>
</evidence>
<dbReference type="EMBL" id="PVTI01000020">
    <property type="protein sequence ID" value="PRY56114.1"/>
    <property type="molecule type" value="Genomic_DNA"/>
</dbReference>
<protein>
    <recommendedName>
        <fullName evidence="3">PknH-like protein</fullName>
    </recommendedName>
</protein>
<evidence type="ECO:0000313" key="2">
    <source>
        <dbReference type="Proteomes" id="UP000237822"/>
    </source>
</evidence>
<dbReference type="Proteomes" id="UP000237822">
    <property type="component" value="Unassembled WGS sequence"/>
</dbReference>
<sequence length="249" mass="25909">MTSPPSASSRAVTPLGKGAVGRYVSLALMLVALGLGACSPEPCDPPAPPAGDDPPPPLDERTAFGEAAWFLNAAAEPPSTQVMILGGTESATRPCRTSHKPLLRRGALSASVGVLPTGDGSLDPTRLTSGVVTVERLTDADSARARVAQARATFGGCRGSYSDRRSGNQVMTGRITSVVDEPMGDGGFTITERRTFDPPLPDEFGELATRQSSLRTSVFSVGPFVVQSDGLDSAVVAELVARWEEAVSR</sequence>
<name>A0A2T0UE09_9MICO</name>
<accession>A0A2T0UE09</accession>
<dbReference type="AlphaFoldDB" id="A0A2T0UE09"/>